<sequence length="400" mass="46403">MASRESRGRAAFDSEAPPDVVERVGGRLKDRHVMVINSPQLLQTNISEHQITQTVRECVNLSDPGPHVIVLLLKQCSAEDQECVEKVLDTFSEQVYHHTMVLTTHEPTETNDILQKIIQRCANRHLRLQRSSSTNNLVQMFEEIVKVNDGLSESVKMNLVVCGSDRTLKSSISERIQTDRRSDVKLHECQINLVELPALIRLSELEVMRQTLHCVSLCHPGVHVFLLIIPDAPLNNEDKAEMEEIQRIFSSRINKHIMILIMQNSEHQTAELNEETQSVIQSFGGRHHFFGPKTQVSTLMENIKKMLEENRGEFFSTETFLEAQMKKLMKFEEMKNSSFTRDTCILTRQMEREKQEQQMKILMERLREREEETRRRERENKEDDGGKATISGQREKEKRN</sequence>
<reference evidence="6 7" key="1">
    <citation type="submission" date="2023-09" db="EMBL/GenBank/DDBJ databases">
        <authorList>
            <person name="Wang M."/>
        </authorList>
    </citation>
    <scope>NUCLEOTIDE SEQUENCE [LARGE SCALE GENOMIC DNA]</scope>
    <source>
        <strain evidence="6">GT-2023</strain>
        <tissue evidence="6">Liver</tissue>
    </source>
</reference>
<dbReference type="Gene3D" id="3.40.50.300">
    <property type="entry name" value="P-loop containing nucleotide triphosphate hydrolases"/>
    <property type="match status" value="2"/>
</dbReference>
<dbReference type="PANTHER" id="PTHR10903:SF170">
    <property type="entry name" value="GTPASE IMAP FAMILY MEMBER 7"/>
    <property type="match status" value="1"/>
</dbReference>
<dbReference type="InterPro" id="IPR045058">
    <property type="entry name" value="GIMA/IAN/Toc"/>
</dbReference>
<proteinExistence type="inferred from homology"/>
<keyword evidence="2" id="KW-0547">Nucleotide-binding</keyword>
<evidence type="ECO:0000259" key="5">
    <source>
        <dbReference type="Pfam" id="PF04548"/>
    </source>
</evidence>
<gene>
    <name evidence="6" type="ORF">QQF64_025764</name>
</gene>
<feature type="region of interest" description="Disordered" evidence="4">
    <location>
        <begin position="351"/>
        <end position="400"/>
    </location>
</feature>
<keyword evidence="7" id="KW-1185">Reference proteome</keyword>
<evidence type="ECO:0000256" key="1">
    <source>
        <dbReference type="ARBA" id="ARBA00008535"/>
    </source>
</evidence>
<evidence type="ECO:0000256" key="4">
    <source>
        <dbReference type="SAM" id="MobiDB-lite"/>
    </source>
</evidence>
<dbReference type="InterPro" id="IPR027417">
    <property type="entry name" value="P-loop_NTPase"/>
</dbReference>
<organism evidence="6 7">
    <name type="scientific">Cirrhinus molitorella</name>
    <name type="common">mud carp</name>
    <dbReference type="NCBI Taxonomy" id="172907"/>
    <lineage>
        <taxon>Eukaryota</taxon>
        <taxon>Metazoa</taxon>
        <taxon>Chordata</taxon>
        <taxon>Craniata</taxon>
        <taxon>Vertebrata</taxon>
        <taxon>Euteleostomi</taxon>
        <taxon>Actinopterygii</taxon>
        <taxon>Neopterygii</taxon>
        <taxon>Teleostei</taxon>
        <taxon>Ostariophysi</taxon>
        <taxon>Cypriniformes</taxon>
        <taxon>Cyprinidae</taxon>
        <taxon>Labeoninae</taxon>
        <taxon>Labeonini</taxon>
        <taxon>Cirrhinus</taxon>
    </lineage>
</organism>
<evidence type="ECO:0000313" key="6">
    <source>
        <dbReference type="EMBL" id="KAL1279091.1"/>
    </source>
</evidence>
<keyword evidence="3" id="KW-0342">GTP-binding</keyword>
<evidence type="ECO:0000256" key="2">
    <source>
        <dbReference type="ARBA" id="ARBA00022741"/>
    </source>
</evidence>
<dbReference type="InterPro" id="IPR006703">
    <property type="entry name" value="G_AIG1"/>
</dbReference>
<evidence type="ECO:0000313" key="7">
    <source>
        <dbReference type="Proteomes" id="UP001558613"/>
    </source>
</evidence>
<feature type="compositionally biased region" description="Basic and acidic residues" evidence="4">
    <location>
        <begin position="351"/>
        <end position="386"/>
    </location>
</feature>
<evidence type="ECO:0000256" key="3">
    <source>
        <dbReference type="ARBA" id="ARBA00023134"/>
    </source>
</evidence>
<comment type="caution">
    <text evidence="6">The sequence shown here is derived from an EMBL/GenBank/DDBJ whole genome shotgun (WGS) entry which is preliminary data.</text>
</comment>
<protein>
    <recommendedName>
        <fullName evidence="5">AIG1-type G domain-containing protein</fullName>
    </recommendedName>
</protein>
<dbReference type="Pfam" id="PF04548">
    <property type="entry name" value="AIG1"/>
    <property type="match status" value="2"/>
</dbReference>
<feature type="domain" description="AIG1-type G" evidence="5">
    <location>
        <begin position="172"/>
        <end position="331"/>
    </location>
</feature>
<dbReference type="Proteomes" id="UP001558613">
    <property type="component" value="Unassembled WGS sequence"/>
</dbReference>
<dbReference type="EMBL" id="JAYMGO010000003">
    <property type="protein sequence ID" value="KAL1279091.1"/>
    <property type="molecule type" value="Genomic_DNA"/>
</dbReference>
<dbReference type="PANTHER" id="PTHR10903">
    <property type="entry name" value="GTPASE, IMAP FAMILY MEMBER-RELATED"/>
    <property type="match status" value="1"/>
</dbReference>
<accession>A0ABR3NQN8</accession>
<name>A0ABR3NQN8_9TELE</name>
<comment type="similarity">
    <text evidence="1">Belongs to the TRAFAC class TrmE-Era-EngA-EngB-Septin-like GTPase superfamily. AIG1/Toc34/Toc159-like paraseptin GTPase family. IAN subfamily.</text>
</comment>
<feature type="domain" description="AIG1-type G" evidence="5">
    <location>
        <begin position="22"/>
        <end position="127"/>
    </location>
</feature>